<evidence type="ECO:0000256" key="3">
    <source>
        <dbReference type="ARBA" id="ARBA00022771"/>
    </source>
</evidence>
<dbReference type="PROSITE" id="PS51156">
    <property type="entry name" value="ELM2"/>
    <property type="match status" value="1"/>
</dbReference>
<dbReference type="GO" id="GO:0003714">
    <property type="term" value="F:transcription corepressor activity"/>
    <property type="evidence" value="ECO:0007669"/>
    <property type="project" value="TreeGrafter"/>
</dbReference>
<dbReference type="FunFam" id="1.10.10.60:FF:000012">
    <property type="entry name" value="Metastasis-associated 1 family, member 3"/>
    <property type="match status" value="1"/>
</dbReference>
<keyword evidence="6" id="KW-0238">DNA-binding</keyword>
<evidence type="ECO:0000256" key="6">
    <source>
        <dbReference type="ARBA" id="ARBA00023125"/>
    </source>
</evidence>
<gene>
    <name evidence="14" type="ORF">J437_LFUL008193</name>
</gene>
<dbReference type="InterPro" id="IPR000949">
    <property type="entry name" value="ELM2_dom"/>
</dbReference>
<dbReference type="AlphaFoldDB" id="A0A8K0K2Q2"/>
<evidence type="ECO:0000256" key="9">
    <source>
        <dbReference type="PROSITE-ProRule" id="PRU00042"/>
    </source>
</evidence>
<dbReference type="InterPro" id="IPR017884">
    <property type="entry name" value="SANT_dom"/>
</dbReference>
<keyword evidence="3 9" id="KW-0863">Zinc-finger</keyword>
<feature type="compositionally biased region" description="Basic and acidic residues" evidence="10">
    <location>
        <begin position="239"/>
        <end position="250"/>
    </location>
</feature>
<dbReference type="PANTHER" id="PTHR16089">
    <property type="entry name" value="REST COREPRESSOR COREST PROTEIN-RELATED"/>
    <property type="match status" value="1"/>
</dbReference>
<dbReference type="Gene3D" id="1.10.10.60">
    <property type="entry name" value="Homeodomain-like"/>
    <property type="match status" value="1"/>
</dbReference>
<evidence type="ECO:0000259" key="13">
    <source>
        <dbReference type="PROSITE" id="PS51293"/>
    </source>
</evidence>
<evidence type="ECO:0000256" key="10">
    <source>
        <dbReference type="SAM" id="MobiDB-lite"/>
    </source>
</evidence>
<reference evidence="14" key="2">
    <citation type="submission" date="2017-10" db="EMBL/GenBank/DDBJ databases">
        <title>Ladona fulva Genome sequencing and assembly.</title>
        <authorList>
            <person name="Murali S."/>
            <person name="Richards S."/>
            <person name="Bandaranaike D."/>
            <person name="Bellair M."/>
            <person name="Blankenburg K."/>
            <person name="Chao H."/>
            <person name="Dinh H."/>
            <person name="Doddapaneni H."/>
            <person name="Dugan-Rocha S."/>
            <person name="Elkadiri S."/>
            <person name="Gnanaolivu R."/>
            <person name="Hernandez B."/>
            <person name="Skinner E."/>
            <person name="Javaid M."/>
            <person name="Lee S."/>
            <person name="Li M."/>
            <person name="Ming W."/>
            <person name="Munidasa M."/>
            <person name="Muniz J."/>
            <person name="Nguyen L."/>
            <person name="Hughes D."/>
            <person name="Osuji N."/>
            <person name="Pu L.-L."/>
            <person name="Puazo M."/>
            <person name="Qu C."/>
            <person name="Quiroz J."/>
            <person name="Raj R."/>
            <person name="Weissenberger G."/>
            <person name="Xin Y."/>
            <person name="Zou X."/>
            <person name="Han Y."/>
            <person name="Worley K."/>
            <person name="Muzny D."/>
            <person name="Gibbs R."/>
        </authorList>
    </citation>
    <scope>NUCLEOTIDE SEQUENCE</scope>
    <source>
        <strain evidence="14">Sampled in the wild</strain>
    </source>
</reference>
<evidence type="ECO:0000256" key="7">
    <source>
        <dbReference type="ARBA" id="ARBA00023163"/>
    </source>
</evidence>
<feature type="domain" description="C2H2-type" evidence="11">
    <location>
        <begin position="215"/>
        <end position="243"/>
    </location>
</feature>
<dbReference type="InterPro" id="IPR013087">
    <property type="entry name" value="Znf_C2H2_type"/>
</dbReference>
<dbReference type="GO" id="GO:0006357">
    <property type="term" value="P:regulation of transcription by RNA polymerase II"/>
    <property type="evidence" value="ECO:0007669"/>
    <property type="project" value="TreeGrafter"/>
</dbReference>
<evidence type="ECO:0000256" key="5">
    <source>
        <dbReference type="ARBA" id="ARBA00023015"/>
    </source>
</evidence>
<evidence type="ECO:0000259" key="11">
    <source>
        <dbReference type="PROSITE" id="PS50157"/>
    </source>
</evidence>
<keyword evidence="2" id="KW-0479">Metal-binding</keyword>
<evidence type="ECO:0000259" key="12">
    <source>
        <dbReference type="PROSITE" id="PS51156"/>
    </source>
</evidence>
<dbReference type="GO" id="GO:0000118">
    <property type="term" value="C:histone deacetylase complex"/>
    <property type="evidence" value="ECO:0007669"/>
    <property type="project" value="TreeGrafter"/>
</dbReference>
<evidence type="ECO:0000313" key="14">
    <source>
        <dbReference type="EMBL" id="KAG8227229.1"/>
    </source>
</evidence>
<feature type="domain" description="ELM2" evidence="12">
    <location>
        <begin position="1"/>
        <end position="53"/>
    </location>
</feature>
<dbReference type="SUPFAM" id="SSF46689">
    <property type="entry name" value="Homeodomain-like"/>
    <property type="match status" value="1"/>
</dbReference>
<dbReference type="InterPro" id="IPR051066">
    <property type="entry name" value="Trans_reg/Corepressor"/>
</dbReference>
<dbReference type="GO" id="GO:0008270">
    <property type="term" value="F:zinc ion binding"/>
    <property type="evidence" value="ECO:0007669"/>
    <property type="project" value="UniProtKB-KW"/>
</dbReference>
<comment type="subcellular location">
    <subcellularLocation>
        <location evidence="1">Nucleus</location>
    </subcellularLocation>
</comment>
<feature type="domain" description="SANT" evidence="13">
    <location>
        <begin position="68"/>
        <end position="119"/>
    </location>
</feature>
<dbReference type="SMART" id="SM00717">
    <property type="entry name" value="SANT"/>
    <property type="match status" value="1"/>
</dbReference>
<dbReference type="Proteomes" id="UP000792457">
    <property type="component" value="Unassembled WGS sequence"/>
</dbReference>
<reference evidence="14" key="1">
    <citation type="submission" date="2013-04" db="EMBL/GenBank/DDBJ databases">
        <authorList>
            <person name="Qu J."/>
            <person name="Murali S.C."/>
            <person name="Bandaranaike D."/>
            <person name="Bellair M."/>
            <person name="Blankenburg K."/>
            <person name="Chao H."/>
            <person name="Dinh H."/>
            <person name="Doddapaneni H."/>
            <person name="Downs B."/>
            <person name="Dugan-Rocha S."/>
            <person name="Elkadiri S."/>
            <person name="Gnanaolivu R.D."/>
            <person name="Hernandez B."/>
            <person name="Javaid M."/>
            <person name="Jayaseelan J.C."/>
            <person name="Lee S."/>
            <person name="Li M."/>
            <person name="Ming W."/>
            <person name="Munidasa M."/>
            <person name="Muniz J."/>
            <person name="Nguyen L."/>
            <person name="Ongeri F."/>
            <person name="Osuji N."/>
            <person name="Pu L.-L."/>
            <person name="Puazo M."/>
            <person name="Qu C."/>
            <person name="Quiroz J."/>
            <person name="Raj R."/>
            <person name="Weissenberger G."/>
            <person name="Xin Y."/>
            <person name="Zou X."/>
            <person name="Han Y."/>
            <person name="Richards S."/>
            <person name="Worley K."/>
            <person name="Muzny D."/>
            <person name="Gibbs R."/>
        </authorList>
    </citation>
    <scope>NUCLEOTIDE SEQUENCE</scope>
    <source>
        <strain evidence="14">Sampled in the wild</strain>
    </source>
</reference>
<dbReference type="EMBL" id="KZ308315">
    <property type="protein sequence ID" value="KAG8227229.1"/>
    <property type="molecule type" value="Genomic_DNA"/>
</dbReference>
<dbReference type="GO" id="GO:0003677">
    <property type="term" value="F:DNA binding"/>
    <property type="evidence" value="ECO:0007669"/>
    <property type="project" value="UniProtKB-KW"/>
</dbReference>
<dbReference type="PROSITE" id="PS00028">
    <property type="entry name" value="ZINC_FINGER_C2H2_1"/>
    <property type="match status" value="1"/>
</dbReference>
<organism evidence="14 15">
    <name type="scientific">Ladona fulva</name>
    <name type="common">Scarce chaser dragonfly</name>
    <name type="synonym">Libellula fulva</name>
    <dbReference type="NCBI Taxonomy" id="123851"/>
    <lineage>
        <taxon>Eukaryota</taxon>
        <taxon>Metazoa</taxon>
        <taxon>Ecdysozoa</taxon>
        <taxon>Arthropoda</taxon>
        <taxon>Hexapoda</taxon>
        <taxon>Insecta</taxon>
        <taxon>Pterygota</taxon>
        <taxon>Palaeoptera</taxon>
        <taxon>Odonata</taxon>
        <taxon>Epiprocta</taxon>
        <taxon>Anisoptera</taxon>
        <taxon>Libelluloidea</taxon>
        <taxon>Libellulidae</taxon>
        <taxon>Ladona</taxon>
    </lineage>
</organism>
<dbReference type="OrthoDB" id="6738196at2759"/>
<dbReference type="PANTHER" id="PTHR16089:SF40">
    <property type="entry name" value="SUPPRESSOR OF ACTIVATED EGL-4 PROTEIN 1"/>
    <property type="match status" value="1"/>
</dbReference>
<name>A0A8K0K2Q2_LADFU</name>
<evidence type="ECO:0000256" key="2">
    <source>
        <dbReference type="ARBA" id="ARBA00022723"/>
    </source>
</evidence>
<dbReference type="Pfam" id="PF00249">
    <property type="entry name" value="Myb_DNA-binding"/>
    <property type="match status" value="1"/>
</dbReference>
<evidence type="ECO:0000313" key="15">
    <source>
        <dbReference type="Proteomes" id="UP000792457"/>
    </source>
</evidence>
<evidence type="ECO:0000256" key="1">
    <source>
        <dbReference type="ARBA" id="ARBA00004123"/>
    </source>
</evidence>
<dbReference type="InterPro" id="IPR009057">
    <property type="entry name" value="Homeodomain-like_sf"/>
</dbReference>
<keyword evidence="7" id="KW-0804">Transcription</keyword>
<evidence type="ECO:0000256" key="8">
    <source>
        <dbReference type="ARBA" id="ARBA00023242"/>
    </source>
</evidence>
<dbReference type="InterPro" id="IPR001005">
    <property type="entry name" value="SANT/Myb"/>
</dbReference>
<keyword evidence="15" id="KW-1185">Reference proteome</keyword>
<feature type="region of interest" description="Disordered" evidence="10">
    <location>
        <begin position="232"/>
        <end position="292"/>
    </location>
</feature>
<dbReference type="PROSITE" id="PS51293">
    <property type="entry name" value="SANT"/>
    <property type="match status" value="1"/>
</dbReference>
<keyword evidence="4" id="KW-0862">Zinc</keyword>
<keyword evidence="5" id="KW-0805">Transcription regulation</keyword>
<feature type="compositionally biased region" description="Low complexity" evidence="10">
    <location>
        <begin position="276"/>
        <end position="285"/>
    </location>
</feature>
<proteinExistence type="predicted"/>
<dbReference type="GO" id="GO:0005667">
    <property type="term" value="C:transcription regulator complex"/>
    <property type="evidence" value="ECO:0007669"/>
    <property type="project" value="TreeGrafter"/>
</dbReference>
<keyword evidence="8" id="KW-0539">Nucleus</keyword>
<accession>A0A8K0K2Q2</accession>
<sequence>MLKLQIPRLDMFLEFACCAAVPGGGRNKEYALHLLQMCHGNIHEAMLRLMQPTPKLPQGHPLLTYHYAESEKWAPHEIDAFRQGLYKFDKDFHSISYQIGTKTVKQCVQFYYLWKKVCPDEYRRLRIIQRKRRQSTVEQLTSPHGSQLLINDIMDDDEATAEMILLGLGGTITDTSHRTSTCGQPEEKHVPNMVSDGDLVSSTSSDNRIFVCEYSDCSAICGKVFNKVKSRSAHMKSHRPPDAEPKKPKLDSSQASPKVDCPSPIQAALLRPPTPSSGSGSMRSSANGVNLT</sequence>
<comment type="caution">
    <text evidence="14">The sequence shown here is derived from an EMBL/GenBank/DDBJ whole genome shotgun (WGS) entry which is preliminary data.</text>
</comment>
<protein>
    <submittedName>
        <fullName evidence="14">Uncharacterized protein</fullName>
    </submittedName>
</protein>
<dbReference type="PROSITE" id="PS50157">
    <property type="entry name" value="ZINC_FINGER_C2H2_2"/>
    <property type="match status" value="1"/>
</dbReference>
<evidence type="ECO:0000256" key="4">
    <source>
        <dbReference type="ARBA" id="ARBA00022833"/>
    </source>
</evidence>